<dbReference type="Proteomes" id="UP000001056">
    <property type="component" value="Unassembled WGS sequence"/>
</dbReference>
<feature type="region of interest" description="Disordered" evidence="1">
    <location>
        <begin position="167"/>
        <end position="202"/>
    </location>
</feature>
<dbReference type="RefSeq" id="XP_001226386.1">
    <property type="nucleotide sequence ID" value="XM_001226385.1"/>
</dbReference>
<organism evidence="2 3">
    <name type="scientific">Chaetomium globosum (strain ATCC 6205 / CBS 148.51 / DSM 1962 / NBRC 6347 / NRRL 1970)</name>
    <name type="common">Soil fungus</name>
    <dbReference type="NCBI Taxonomy" id="306901"/>
    <lineage>
        <taxon>Eukaryota</taxon>
        <taxon>Fungi</taxon>
        <taxon>Dikarya</taxon>
        <taxon>Ascomycota</taxon>
        <taxon>Pezizomycotina</taxon>
        <taxon>Sordariomycetes</taxon>
        <taxon>Sordariomycetidae</taxon>
        <taxon>Sordariales</taxon>
        <taxon>Chaetomiaceae</taxon>
        <taxon>Chaetomium</taxon>
    </lineage>
</organism>
<reference evidence="3" key="1">
    <citation type="journal article" date="2015" name="Genome Announc.">
        <title>Draft genome sequence of the cellulolytic fungus Chaetomium globosum.</title>
        <authorList>
            <person name="Cuomo C.A."/>
            <person name="Untereiner W.A."/>
            <person name="Ma L.-J."/>
            <person name="Grabherr M."/>
            <person name="Birren B.W."/>
        </authorList>
    </citation>
    <scope>NUCLEOTIDE SEQUENCE [LARGE SCALE GENOMIC DNA]</scope>
    <source>
        <strain evidence="3">ATCC 6205 / CBS 148.51 / DSM 1962 / NBRC 6347 / NRRL 1970</strain>
    </source>
</reference>
<feature type="compositionally biased region" description="Acidic residues" evidence="1">
    <location>
        <begin position="169"/>
        <end position="179"/>
    </location>
</feature>
<dbReference type="AlphaFoldDB" id="Q2GU95"/>
<gene>
    <name evidence="2" type="ORF">CHGG_08459</name>
</gene>
<name>Q2GU95_CHAGB</name>
<protein>
    <submittedName>
        <fullName evidence="2">Uncharacterized protein</fullName>
    </submittedName>
</protein>
<proteinExistence type="predicted"/>
<evidence type="ECO:0000256" key="1">
    <source>
        <dbReference type="SAM" id="MobiDB-lite"/>
    </source>
</evidence>
<dbReference type="GeneID" id="4395345"/>
<evidence type="ECO:0000313" key="3">
    <source>
        <dbReference type="Proteomes" id="UP000001056"/>
    </source>
</evidence>
<dbReference type="VEuPathDB" id="FungiDB:CHGG_08459"/>
<keyword evidence="3" id="KW-1185">Reference proteome</keyword>
<dbReference type="InParanoid" id="Q2GU95"/>
<dbReference type="OrthoDB" id="5130600at2759"/>
<feature type="compositionally biased region" description="Basic and acidic residues" evidence="1">
    <location>
        <begin position="180"/>
        <end position="202"/>
    </location>
</feature>
<evidence type="ECO:0000313" key="2">
    <source>
        <dbReference type="EMBL" id="EAQ84445.1"/>
    </source>
</evidence>
<dbReference type="HOGENOM" id="CLU_1354452_0_0_1"/>
<sequence length="202" mass="22609">MAMLPPHHLTHQHAGPRVIFEVEGWQEQSSHAIKQLYYNWRPRTAELLQLATGHPDRFDPKYVANLIREELGEFFRRSDPNQQEEKRYPGGGLDEMLAGVANAAVVADSCFQSSPVEWQILFTDPVTGKTTGFPYQGPAQCVTSPIELGRYLMDMVPMQVMVDLWAGGDSDDEREEEEKCQEGEGEKGEVGTEENKGGRASA</sequence>
<accession>Q2GU95</accession>
<dbReference type="EMBL" id="CH408034">
    <property type="protein sequence ID" value="EAQ84445.1"/>
    <property type="molecule type" value="Genomic_DNA"/>
</dbReference>